<gene>
    <name evidence="2" type="ORF">GN277_00835</name>
    <name evidence="3" type="ORF">GN277_03755</name>
    <name evidence="4" type="ORF">GN277_09745</name>
    <name evidence="5" type="ORF">GN277_25715</name>
    <name evidence="6" type="ORF">GN277_27475</name>
</gene>
<evidence type="ECO:0000256" key="1">
    <source>
        <dbReference type="SAM" id="MobiDB-lite"/>
    </source>
</evidence>
<dbReference type="RefSeq" id="WP_159749058.1">
    <property type="nucleotide sequence ID" value="NZ_WUQX01000001.1"/>
</dbReference>
<dbReference type="EMBL" id="WUQX01000001">
    <property type="protein sequence ID" value="MXP74536.1"/>
    <property type="molecule type" value="Genomic_DNA"/>
</dbReference>
<dbReference type="EMBL" id="WUQX01000002">
    <property type="protein sequence ID" value="MXP78931.1"/>
    <property type="molecule type" value="Genomic_DNA"/>
</dbReference>
<dbReference type="AlphaFoldDB" id="A0A7X3SLQ6"/>
<feature type="region of interest" description="Disordered" evidence="1">
    <location>
        <begin position="1"/>
        <end position="64"/>
    </location>
</feature>
<evidence type="ECO:0000313" key="6">
    <source>
        <dbReference type="EMBL" id="MXP78931.1"/>
    </source>
</evidence>
<proteinExistence type="predicted"/>
<accession>A0A7X3SLQ6</accession>
<protein>
    <submittedName>
        <fullName evidence="5">Uncharacterized protein</fullName>
    </submittedName>
</protein>
<feature type="compositionally biased region" description="Polar residues" evidence="1">
    <location>
        <begin position="45"/>
        <end position="58"/>
    </location>
</feature>
<name>A0A7X3SLQ6_9FIRM</name>
<evidence type="ECO:0000313" key="5">
    <source>
        <dbReference type="EMBL" id="MXP78611.1"/>
    </source>
</evidence>
<dbReference type="Proteomes" id="UP000460412">
    <property type="component" value="Unassembled WGS sequence"/>
</dbReference>
<evidence type="ECO:0000313" key="2">
    <source>
        <dbReference type="EMBL" id="MXP74035.1"/>
    </source>
</evidence>
<feature type="compositionally biased region" description="Low complexity" evidence="1">
    <location>
        <begin position="30"/>
        <end position="44"/>
    </location>
</feature>
<dbReference type="EMBL" id="WUQX01000001">
    <property type="protein sequence ID" value="MXP78611.1"/>
    <property type="molecule type" value="Genomic_DNA"/>
</dbReference>
<evidence type="ECO:0000313" key="7">
    <source>
        <dbReference type="Proteomes" id="UP000460412"/>
    </source>
</evidence>
<organism evidence="5 7">
    <name type="scientific">Sporofaciens musculi</name>
    <dbReference type="NCBI Taxonomy" id="2681861"/>
    <lineage>
        <taxon>Bacteria</taxon>
        <taxon>Bacillati</taxon>
        <taxon>Bacillota</taxon>
        <taxon>Clostridia</taxon>
        <taxon>Lachnospirales</taxon>
        <taxon>Lachnospiraceae</taxon>
        <taxon>Sporofaciens</taxon>
    </lineage>
</organism>
<sequence length="64" mass="6928">MLPGDVTQRLPAGKRRNPDRNERTKESETPPKTGAGTTAEGTGKMNTETIPKHNNFTGHSLPCP</sequence>
<dbReference type="EMBL" id="WUQX01000001">
    <property type="protein sequence ID" value="MXP75659.1"/>
    <property type="molecule type" value="Genomic_DNA"/>
</dbReference>
<reference evidence="5 7" key="1">
    <citation type="submission" date="2019-12" db="EMBL/GenBank/DDBJ databases">
        <title>Sporaefaciens musculi gen. nov., sp. nov., a novel bacterium isolated from the caecum of an obese mouse.</title>
        <authorList>
            <person name="Rasmussen T.S."/>
            <person name="Streidl T."/>
            <person name="Hitch T.C.A."/>
            <person name="Wortmann E."/>
            <person name="Deptula P."/>
            <person name="Hansen M."/>
            <person name="Nielsen D.S."/>
            <person name="Clavel T."/>
            <person name="Vogensen F.K."/>
        </authorList>
    </citation>
    <scope>NUCLEOTIDE SEQUENCE [LARGE SCALE GENOMIC DNA]</scope>
    <source>
        <strain evidence="5 7">WCA-9-b2</strain>
    </source>
</reference>
<evidence type="ECO:0000313" key="4">
    <source>
        <dbReference type="EMBL" id="MXP75659.1"/>
    </source>
</evidence>
<feature type="compositionally biased region" description="Basic and acidic residues" evidence="1">
    <location>
        <begin position="16"/>
        <end position="29"/>
    </location>
</feature>
<evidence type="ECO:0000313" key="3">
    <source>
        <dbReference type="EMBL" id="MXP74536.1"/>
    </source>
</evidence>
<dbReference type="EMBL" id="WUQX01000001">
    <property type="protein sequence ID" value="MXP74035.1"/>
    <property type="molecule type" value="Genomic_DNA"/>
</dbReference>
<keyword evidence="7" id="KW-1185">Reference proteome</keyword>
<comment type="caution">
    <text evidence="5">The sequence shown here is derived from an EMBL/GenBank/DDBJ whole genome shotgun (WGS) entry which is preliminary data.</text>
</comment>